<evidence type="ECO:0000256" key="1">
    <source>
        <dbReference type="SAM" id="MobiDB-lite"/>
    </source>
</evidence>
<feature type="region of interest" description="Disordered" evidence="1">
    <location>
        <begin position="55"/>
        <end position="96"/>
    </location>
</feature>
<name>A0ABY7NGJ0_9SPHN</name>
<evidence type="ECO:0000313" key="3">
    <source>
        <dbReference type="EMBL" id="WBO20680.1"/>
    </source>
</evidence>
<proteinExistence type="predicted"/>
<organism evidence="3 4">
    <name type="scientific">Sphingomonas abietis</name>
    <dbReference type="NCBI Taxonomy" id="3012344"/>
    <lineage>
        <taxon>Bacteria</taxon>
        <taxon>Pseudomonadati</taxon>
        <taxon>Pseudomonadota</taxon>
        <taxon>Alphaproteobacteria</taxon>
        <taxon>Sphingomonadales</taxon>
        <taxon>Sphingomonadaceae</taxon>
        <taxon>Sphingomonas</taxon>
    </lineage>
</organism>
<dbReference type="Proteomes" id="UP001210865">
    <property type="component" value="Chromosome"/>
</dbReference>
<keyword evidence="2" id="KW-0812">Transmembrane</keyword>
<feature type="transmembrane region" description="Helical" evidence="2">
    <location>
        <begin position="30"/>
        <end position="52"/>
    </location>
</feature>
<keyword evidence="4" id="KW-1185">Reference proteome</keyword>
<feature type="compositionally biased region" description="Basic residues" evidence="1">
    <location>
        <begin position="85"/>
        <end position="96"/>
    </location>
</feature>
<protein>
    <submittedName>
        <fullName evidence="3">Uncharacterized protein</fullName>
    </submittedName>
</protein>
<dbReference type="EMBL" id="CP115174">
    <property type="protein sequence ID" value="WBO20680.1"/>
    <property type="molecule type" value="Genomic_DNA"/>
</dbReference>
<sequence>MVYLVVAIGQFGVILLSAMAKAAGLIVGTTAFLICVATALAVALHAAWFHFVSTRSTKSEDKDATIDSAANSPAVFRRREPGRPSMRRGHRHKPRA</sequence>
<accession>A0ABY7NGJ0</accession>
<keyword evidence="2" id="KW-1133">Transmembrane helix</keyword>
<reference evidence="3 4" key="1">
    <citation type="submission" date="2022-12" db="EMBL/GenBank/DDBJ databases">
        <title>Sphingomonas abieness sp. nov., an endophytic bacterium isolated from Abies koreana.</title>
        <authorList>
            <person name="Jiang L."/>
            <person name="Lee J."/>
        </authorList>
    </citation>
    <scope>NUCLEOTIDE SEQUENCE [LARGE SCALE GENOMIC DNA]</scope>
    <source>
        <strain evidence="4">PAMB 00755</strain>
    </source>
</reference>
<evidence type="ECO:0000256" key="2">
    <source>
        <dbReference type="SAM" id="Phobius"/>
    </source>
</evidence>
<dbReference type="RefSeq" id="WP_270075330.1">
    <property type="nucleotide sequence ID" value="NZ_CP115174.1"/>
</dbReference>
<keyword evidence="2" id="KW-0472">Membrane</keyword>
<evidence type="ECO:0000313" key="4">
    <source>
        <dbReference type="Proteomes" id="UP001210865"/>
    </source>
</evidence>
<gene>
    <name evidence="3" type="ORF">PBT88_10660</name>
</gene>